<sequence length="173" mass="20072">MIELPTDEIQSQRIILRKWIDSDLEALYEFGKVEGVGEAAGWHHFLSENDARDFLEMFKKLNTVFCIYHKDDEKAIGTLDFIVDKDYTDGKTMCIGYSLSKAYWGQGIMKEAIEAAIPFFKSENMLRLSANVYSTNNNSIRLLNKLDFEFMYEFEDKDAHGRPIVANKYVKEI</sequence>
<evidence type="ECO:0000259" key="1">
    <source>
        <dbReference type="PROSITE" id="PS51186"/>
    </source>
</evidence>
<protein>
    <submittedName>
        <fullName evidence="2">Ribosomal-protein-alanine N-acetyltransferase</fullName>
    </submittedName>
</protein>
<keyword evidence="2" id="KW-0808">Transferase</keyword>
<proteinExistence type="predicted"/>
<evidence type="ECO:0000313" key="2">
    <source>
        <dbReference type="EMBL" id="PVY95278.1"/>
    </source>
</evidence>
<dbReference type="InterPro" id="IPR016181">
    <property type="entry name" value="Acyl_CoA_acyltransferase"/>
</dbReference>
<dbReference type="InterPro" id="IPR051531">
    <property type="entry name" value="N-acetyltransferase"/>
</dbReference>
<comment type="caution">
    <text evidence="2">The sequence shown here is derived from an EMBL/GenBank/DDBJ whole genome shotgun (WGS) entry which is preliminary data.</text>
</comment>
<dbReference type="AlphaFoldDB" id="A0A2U1E5Q0"/>
<reference evidence="2 3" key="1">
    <citation type="submission" date="2018-04" db="EMBL/GenBank/DDBJ databases">
        <title>Genomic Encyclopedia of Type Strains, Phase IV (KMG-IV): sequencing the most valuable type-strain genomes for metagenomic binning, comparative biology and taxonomic classification.</title>
        <authorList>
            <person name="Goeker M."/>
        </authorList>
    </citation>
    <scope>NUCLEOTIDE SEQUENCE [LARGE SCALE GENOMIC DNA]</scope>
    <source>
        <strain evidence="2 3">DSM 20705</strain>
    </source>
</reference>
<dbReference type="PANTHER" id="PTHR43792">
    <property type="entry name" value="GNAT FAMILY, PUTATIVE (AFU_ORTHOLOGUE AFUA_3G00765)-RELATED-RELATED"/>
    <property type="match status" value="1"/>
</dbReference>
<dbReference type="EMBL" id="QEKV01000002">
    <property type="protein sequence ID" value="PVY95278.1"/>
    <property type="molecule type" value="Genomic_DNA"/>
</dbReference>
<keyword evidence="3" id="KW-1185">Reference proteome</keyword>
<dbReference type="SUPFAM" id="SSF55729">
    <property type="entry name" value="Acyl-CoA N-acyltransferases (Nat)"/>
    <property type="match status" value="1"/>
</dbReference>
<dbReference type="InterPro" id="IPR000182">
    <property type="entry name" value="GNAT_dom"/>
</dbReference>
<evidence type="ECO:0000313" key="3">
    <source>
        <dbReference type="Proteomes" id="UP000245793"/>
    </source>
</evidence>
<dbReference type="GO" id="GO:0016747">
    <property type="term" value="F:acyltransferase activity, transferring groups other than amino-acyl groups"/>
    <property type="evidence" value="ECO:0007669"/>
    <property type="project" value="InterPro"/>
</dbReference>
<accession>A0A2U1E5Q0</accession>
<dbReference type="RefSeq" id="WP_165803564.1">
    <property type="nucleotide sequence ID" value="NZ_QEKV01000002.1"/>
</dbReference>
<organism evidence="2 3">
    <name type="scientific">Ezakiella coagulans</name>
    <dbReference type="NCBI Taxonomy" id="46507"/>
    <lineage>
        <taxon>Bacteria</taxon>
        <taxon>Bacillati</taxon>
        <taxon>Bacillota</taxon>
        <taxon>Tissierellia</taxon>
        <taxon>Ezakiella</taxon>
    </lineage>
</organism>
<dbReference type="Proteomes" id="UP000245793">
    <property type="component" value="Unassembled WGS sequence"/>
</dbReference>
<feature type="domain" description="N-acetyltransferase" evidence="1">
    <location>
        <begin position="14"/>
        <end position="171"/>
    </location>
</feature>
<dbReference type="Gene3D" id="3.40.630.30">
    <property type="match status" value="1"/>
</dbReference>
<dbReference type="PROSITE" id="PS51186">
    <property type="entry name" value="GNAT"/>
    <property type="match status" value="1"/>
</dbReference>
<gene>
    <name evidence="2" type="ORF">C7381_102167</name>
</gene>
<dbReference type="PANTHER" id="PTHR43792:SF1">
    <property type="entry name" value="N-ACETYLTRANSFERASE DOMAIN-CONTAINING PROTEIN"/>
    <property type="match status" value="1"/>
</dbReference>
<dbReference type="Pfam" id="PF13302">
    <property type="entry name" value="Acetyltransf_3"/>
    <property type="match status" value="1"/>
</dbReference>
<name>A0A2U1E5Q0_9FIRM</name>